<evidence type="ECO:0000313" key="3">
    <source>
        <dbReference type="Proteomes" id="UP000697998"/>
    </source>
</evidence>
<accession>A0A935Q2M0</accession>
<dbReference type="PANTHER" id="PTHR40031">
    <property type="entry name" value="HYPOTHETICAL MEMBRANE SPANNING PROTEIN"/>
    <property type="match status" value="1"/>
</dbReference>
<protein>
    <submittedName>
        <fullName evidence="2">Metal-dependent hydrolase</fullName>
    </submittedName>
</protein>
<feature type="transmembrane region" description="Helical" evidence="1">
    <location>
        <begin position="86"/>
        <end position="104"/>
    </location>
</feature>
<dbReference type="InterPro" id="IPR007404">
    <property type="entry name" value="YdjM-like"/>
</dbReference>
<keyword evidence="1" id="KW-0812">Transmembrane</keyword>
<gene>
    <name evidence="2" type="ORF">IPJ27_20740</name>
</gene>
<feature type="transmembrane region" description="Helical" evidence="1">
    <location>
        <begin position="124"/>
        <end position="147"/>
    </location>
</feature>
<dbReference type="Proteomes" id="UP000697998">
    <property type="component" value="Unassembled WGS sequence"/>
</dbReference>
<proteinExistence type="predicted"/>
<dbReference type="AlphaFoldDB" id="A0A935Q2M0"/>
<dbReference type="PANTHER" id="PTHR40031:SF1">
    <property type="entry name" value="MEMBRANE-BOUND METAL-DEPENDENT HYDROLASE"/>
    <property type="match status" value="1"/>
</dbReference>
<organism evidence="2 3">
    <name type="scientific">Candidatus Accumulibacter proximus</name>
    <dbReference type="NCBI Taxonomy" id="2954385"/>
    <lineage>
        <taxon>Bacteria</taxon>
        <taxon>Pseudomonadati</taxon>
        <taxon>Pseudomonadota</taxon>
        <taxon>Betaproteobacteria</taxon>
        <taxon>Candidatus Accumulibacter</taxon>
    </lineage>
</organism>
<dbReference type="Pfam" id="PF04307">
    <property type="entry name" value="YdjM"/>
    <property type="match status" value="1"/>
</dbReference>
<keyword evidence="1" id="KW-1133">Transmembrane helix</keyword>
<comment type="caution">
    <text evidence="2">The sequence shown here is derived from an EMBL/GenBank/DDBJ whole genome shotgun (WGS) entry which is preliminary data.</text>
</comment>
<dbReference type="GO" id="GO:0016787">
    <property type="term" value="F:hydrolase activity"/>
    <property type="evidence" value="ECO:0007669"/>
    <property type="project" value="UniProtKB-KW"/>
</dbReference>
<evidence type="ECO:0000313" key="2">
    <source>
        <dbReference type="EMBL" id="MBK7676984.1"/>
    </source>
</evidence>
<keyword evidence="1" id="KW-0472">Membrane</keyword>
<reference evidence="2 3" key="1">
    <citation type="submission" date="2020-10" db="EMBL/GenBank/DDBJ databases">
        <title>Connecting structure to function with the recovery of over 1000 high-quality activated sludge metagenome-assembled genomes encoding full-length rRNA genes using long-read sequencing.</title>
        <authorList>
            <person name="Singleton C.M."/>
            <person name="Petriglieri F."/>
            <person name="Kristensen J.M."/>
            <person name="Kirkegaard R.H."/>
            <person name="Michaelsen T.Y."/>
            <person name="Andersen M.H."/>
            <person name="Karst S.M."/>
            <person name="Dueholm M.S."/>
            <person name="Nielsen P.H."/>
            <person name="Albertsen M."/>
        </authorList>
    </citation>
    <scope>NUCLEOTIDE SEQUENCE [LARGE SCALE GENOMIC DNA]</scope>
    <source>
        <strain evidence="2">EsbW_18-Q3-R4-48_BATAC.285</strain>
    </source>
</reference>
<dbReference type="EMBL" id="JADJMH010000030">
    <property type="protein sequence ID" value="MBK7676984.1"/>
    <property type="molecule type" value="Genomic_DNA"/>
</dbReference>
<feature type="transmembrane region" description="Helical" evidence="1">
    <location>
        <begin position="154"/>
        <end position="171"/>
    </location>
</feature>
<dbReference type="InterPro" id="IPR053170">
    <property type="entry name" value="Transcription_regulator"/>
</dbReference>
<keyword evidence="2" id="KW-0378">Hydrolase</keyword>
<evidence type="ECO:0000256" key="1">
    <source>
        <dbReference type="SAM" id="Phobius"/>
    </source>
</evidence>
<feature type="transmembrane region" description="Helical" evidence="1">
    <location>
        <begin position="59"/>
        <end position="79"/>
    </location>
</feature>
<sequence length="345" mass="37975">MDPLTHALLGATAAQAALGKRLGPQAWLVGGLGGVLPDLDILIRSSADPLLAIEYHRHFTHALAFIPLGGLLAASPWLLQQRHRPDWRAFLVAGTVGYATHGVLDACTNYGTHLLWPFSPLRVAWHWITTIGPLLTLILLFGLVFAVRRQSRGPALLALLLGFGYVSLAAWQRERALDVQTQIAAARGHSVARAEMFPTVGNPVLWRSVYQSGERLYTDRLRLLRGETTLWKAGSHVDLLLEKDLSPEARADHRVRRDFARFSYFSAGWTALAGSDPTVIGDARYSLRTDAFEPIWGVRFHPGAAVPTEWVDFTASNRVPISELWREISGTAAGYRSLPSPGNAR</sequence>
<name>A0A935Q2M0_9PROT</name>